<organism evidence="1 2">
    <name type="scientific">Symbiodinium natans</name>
    <dbReference type="NCBI Taxonomy" id="878477"/>
    <lineage>
        <taxon>Eukaryota</taxon>
        <taxon>Sar</taxon>
        <taxon>Alveolata</taxon>
        <taxon>Dinophyceae</taxon>
        <taxon>Suessiales</taxon>
        <taxon>Symbiodiniaceae</taxon>
        <taxon>Symbiodinium</taxon>
    </lineage>
</organism>
<gene>
    <name evidence="1" type="primary">mcfL</name>
    <name evidence="1" type="ORF">SNAT2548_LOCUS2825</name>
</gene>
<evidence type="ECO:0000313" key="1">
    <source>
        <dbReference type="EMBL" id="CAE6973441.1"/>
    </source>
</evidence>
<reference evidence="1" key="1">
    <citation type="submission" date="2021-02" db="EMBL/GenBank/DDBJ databases">
        <authorList>
            <person name="Dougan E. K."/>
            <person name="Rhodes N."/>
            <person name="Thang M."/>
            <person name="Chan C."/>
        </authorList>
    </citation>
    <scope>NUCLEOTIDE SEQUENCE</scope>
</reference>
<dbReference type="Proteomes" id="UP000604046">
    <property type="component" value="Unassembled WGS sequence"/>
</dbReference>
<proteinExistence type="predicted"/>
<evidence type="ECO:0000313" key="2">
    <source>
        <dbReference type="Proteomes" id="UP000604046"/>
    </source>
</evidence>
<protein>
    <submittedName>
        <fullName evidence="1">McfL protein</fullName>
    </submittedName>
</protein>
<comment type="caution">
    <text evidence="1">The sequence shown here is derived from an EMBL/GenBank/DDBJ whole genome shotgun (WGS) entry which is preliminary data.</text>
</comment>
<accession>A0A812I7K4</accession>
<dbReference type="AlphaFoldDB" id="A0A812I7K4"/>
<name>A0A812I7K4_9DINO</name>
<keyword evidence="2" id="KW-1185">Reference proteome</keyword>
<dbReference type="EMBL" id="CAJNDS010000169">
    <property type="protein sequence ID" value="CAE6973441.1"/>
    <property type="molecule type" value="Genomic_DNA"/>
</dbReference>
<sequence>MTPPDQLGAAEKAAMLLHAADIAEEREAVMRNTWSDIEFHGGEMSNAELVERLERQFAASAAPAVRSLRAEKSS</sequence>